<dbReference type="AlphaFoldDB" id="A0A243W7S6"/>
<dbReference type="Proteomes" id="UP000194873">
    <property type="component" value="Unassembled WGS sequence"/>
</dbReference>
<evidence type="ECO:0008006" key="4">
    <source>
        <dbReference type="Google" id="ProtNLM"/>
    </source>
</evidence>
<keyword evidence="3" id="KW-1185">Reference proteome</keyword>
<sequence>MVFYGFPSLTSLLMPRIFTHLIIRLAAAVLFTLAPVLVWAQATPTPNRVDGYGAPNPPAAAPSPATNGETQVDILMSYYEQDGHHGAVEGGIGTQHLTDLTPTIILNVPLDSATRLSANVGLDYYASASTDRIDQVLSSPSSHDARYHADFGYSHTLADKRTTVGLGAGASNEYDYRSFNVTGSWAHASPDGNRELSVAAQAFFDRATLIRPAELRSGRNQEHGSGFDTRQSYNLNIVYSQVLSQRLQVAVSTELVAQQGLLSTPFHRVYFKETGGTLGSAKTELLPRQRYKYPVGLRLTYYATDLVQVRGFYRFYNDNFGIRAHTAELETPIKITPFFVLYPFYRYHTQTAATYFAPYLEHSTADTYYTSDYDLAAFSANKLGLGIRYSPVYGIGRFKTPFGSRIAKFKSLDLRYAYYRQNTGLTASLVSADFSFTMP</sequence>
<comment type="caution">
    <text evidence="2">The sequence shown here is derived from an EMBL/GenBank/DDBJ whole genome shotgun (WGS) entry which is preliminary data.</text>
</comment>
<keyword evidence="1" id="KW-1133">Transmembrane helix</keyword>
<organism evidence="2 3">
    <name type="scientific">Hymenobacter crusticola</name>
    <dbReference type="NCBI Taxonomy" id="1770526"/>
    <lineage>
        <taxon>Bacteria</taxon>
        <taxon>Pseudomonadati</taxon>
        <taxon>Bacteroidota</taxon>
        <taxon>Cytophagia</taxon>
        <taxon>Cytophagales</taxon>
        <taxon>Hymenobacteraceae</taxon>
        <taxon>Hymenobacter</taxon>
    </lineage>
</organism>
<dbReference type="InterPro" id="IPR021953">
    <property type="entry name" value="DUF3570"/>
</dbReference>
<evidence type="ECO:0000313" key="3">
    <source>
        <dbReference type="Proteomes" id="UP000194873"/>
    </source>
</evidence>
<dbReference type="EMBL" id="MTSE01000018">
    <property type="protein sequence ID" value="OUJ71119.1"/>
    <property type="molecule type" value="Genomic_DNA"/>
</dbReference>
<reference evidence="2 3" key="1">
    <citation type="submission" date="2017-01" db="EMBL/GenBank/DDBJ databases">
        <title>A new Hymenobacter.</title>
        <authorList>
            <person name="Liang Y."/>
            <person name="Feng F."/>
        </authorList>
    </citation>
    <scope>NUCLEOTIDE SEQUENCE [LARGE SCALE GENOMIC DNA]</scope>
    <source>
        <strain evidence="2">MIMBbqt21</strain>
    </source>
</reference>
<feature type="transmembrane region" description="Helical" evidence="1">
    <location>
        <begin position="21"/>
        <end position="40"/>
    </location>
</feature>
<keyword evidence="1" id="KW-0812">Transmembrane</keyword>
<evidence type="ECO:0000313" key="2">
    <source>
        <dbReference type="EMBL" id="OUJ71119.1"/>
    </source>
</evidence>
<dbReference type="OrthoDB" id="5450709at2"/>
<gene>
    <name evidence="2" type="ORF">BXP70_22655</name>
</gene>
<name>A0A243W7S6_9BACT</name>
<keyword evidence="1" id="KW-0472">Membrane</keyword>
<protein>
    <recommendedName>
        <fullName evidence="4">DUF3570 domain-containing protein</fullName>
    </recommendedName>
</protein>
<proteinExistence type="predicted"/>
<evidence type="ECO:0000256" key="1">
    <source>
        <dbReference type="SAM" id="Phobius"/>
    </source>
</evidence>
<accession>A0A243W7S6</accession>
<dbReference type="Pfam" id="PF12094">
    <property type="entry name" value="DUF3570"/>
    <property type="match status" value="1"/>
</dbReference>